<dbReference type="AlphaFoldDB" id="A0A821YX75"/>
<organism evidence="3 4">
    <name type="scientific">Rotaria socialis</name>
    <dbReference type="NCBI Taxonomy" id="392032"/>
    <lineage>
        <taxon>Eukaryota</taxon>
        <taxon>Metazoa</taxon>
        <taxon>Spiralia</taxon>
        <taxon>Gnathifera</taxon>
        <taxon>Rotifera</taxon>
        <taxon>Eurotatoria</taxon>
        <taxon>Bdelloidea</taxon>
        <taxon>Philodinida</taxon>
        <taxon>Philodinidae</taxon>
        <taxon>Rotaria</taxon>
    </lineage>
</organism>
<reference evidence="3" key="1">
    <citation type="submission" date="2021-02" db="EMBL/GenBank/DDBJ databases">
        <authorList>
            <person name="Nowell W R."/>
        </authorList>
    </citation>
    <scope>NUCLEOTIDE SEQUENCE</scope>
</reference>
<evidence type="ECO:0000259" key="1">
    <source>
        <dbReference type="PROSITE" id="PS50003"/>
    </source>
</evidence>
<keyword evidence="4" id="KW-1185">Reference proteome</keyword>
<dbReference type="EMBL" id="CAJOBP010082345">
    <property type="protein sequence ID" value="CAF4919004.1"/>
    <property type="molecule type" value="Genomic_DNA"/>
</dbReference>
<dbReference type="InterPro" id="IPR001849">
    <property type="entry name" value="PH_domain"/>
</dbReference>
<protein>
    <recommendedName>
        <fullName evidence="1">PH domain-containing protein</fullName>
    </recommendedName>
</protein>
<dbReference type="EMBL" id="CAJOBP010100386">
    <property type="protein sequence ID" value="CAF4974565.1"/>
    <property type="molecule type" value="Genomic_DNA"/>
</dbReference>
<proteinExistence type="predicted"/>
<evidence type="ECO:0000313" key="3">
    <source>
        <dbReference type="EMBL" id="CAF4974565.1"/>
    </source>
</evidence>
<accession>A0A821YX75</accession>
<feature type="non-terminal residue" evidence="3">
    <location>
        <position position="1"/>
    </location>
</feature>
<evidence type="ECO:0000313" key="2">
    <source>
        <dbReference type="EMBL" id="CAF4919004.1"/>
    </source>
</evidence>
<comment type="caution">
    <text evidence="3">The sequence shown here is derived from an EMBL/GenBank/DDBJ whole genome shotgun (WGS) entry which is preliminary data.</text>
</comment>
<sequence>NEDDVTFTVQTTGNGEAFKLRAIDAKERQRWIDKLRTCSGSNAANIVRIINRI</sequence>
<feature type="domain" description="PH" evidence="1">
    <location>
        <begin position="1"/>
        <end position="40"/>
    </location>
</feature>
<dbReference type="Proteomes" id="UP000663873">
    <property type="component" value="Unassembled WGS sequence"/>
</dbReference>
<name>A0A821YX75_9BILA</name>
<gene>
    <name evidence="2" type="ORF">UJA718_LOCUS46331</name>
    <name evidence="3" type="ORF">UJA718_LOCUS48955</name>
</gene>
<evidence type="ECO:0000313" key="4">
    <source>
        <dbReference type="Proteomes" id="UP000663873"/>
    </source>
</evidence>
<dbReference type="PROSITE" id="PS50003">
    <property type="entry name" value="PH_DOMAIN"/>
    <property type="match status" value="1"/>
</dbReference>
<dbReference type="SUPFAM" id="SSF50729">
    <property type="entry name" value="PH domain-like"/>
    <property type="match status" value="1"/>
</dbReference>